<proteinExistence type="predicted"/>
<keyword evidence="3" id="KW-1185">Reference proteome</keyword>
<accession>A0A9P4KGU6</accession>
<feature type="signal peptide" evidence="1">
    <location>
        <begin position="1"/>
        <end position="25"/>
    </location>
</feature>
<dbReference type="OrthoDB" id="10338362at2759"/>
<name>A0A9P4KGU6_9PLEO</name>
<keyword evidence="1" id="KW-0732">Signal</keyword>
<dbReference type="AlphaFoldDB" id="A0A9P4KGU6"/>
<organism evidence="2 3">
    <name type="scientific">Lojkania enalia</name>
    <dbReference type="NCBI Taxonomy" id="147567"/>
    <lineage>
        <taxon>Eukaryota</taxon>
        <taxon>Fungi</taxon>
        <taxon>Dikarya</taxon>
        <taxon>Ascomycota</taxon>
        <taxon>Pezizomycotina</taxon>
        <taxon>Dothideomycetes</taxon>
        <taxon>Pleosporomycetidae</taxon>
        <taxon>Pleosporales</taxon>
        <taxon>Pleosporales incertae sedis</taxon>
        <taxon>Lojkania</taxon>
    </lineage>
</organism>
<gene>
    <name evidence="2" type="ORF">CC78DRAFT_567207</name>
</gene>
<evidence type="ECO:0000256" key="1">
    <source>
        <dbReference type="SAM" id="SignalP"/>
    </source>
</evidence>
<evidence type="ECO:0000313" key="3">
    <source>
        <dbReference type="Proteomes" id="UP000800093"/>
    </source>
</evidence>
<comment type="caution">
    <text evidence="2">The sequence shown here is derived from an EMBL/GenBank/DDBJ whole genome shotgun (WGS) entry which is preliminary data.</text>
</comment>
<protein>
    <submittedName>
        <fullName evidence="2">Uncharacterized protein</fullName>
    </submittedName>
</protein>
<sequence length="138" mass="14561">MPLTSSIVMMSLLVLLTSLFPLTFASKNLITFCSESNGGGSCSTSSINDSALKGGFDIDGGELNRIMGFGPVSAKLETEGLICGLASEKRTDCNFLCITAQEHCQGDRVIVTSEKFVDLTGNLFQNAQCMGCFKSPGA</sequence>
<dbReference type="Proteomes" id="UP000800093">
    <property type="component" value="Unassembled WGS sequence"/>
</dbReference>
<feature type="chain" id="PRO_5040283154" evidence="1">
    <location>
        <begin position="26"/>
        <end position="138"/>
    </location>
</feature>
<reference evidence="3" key="1">
    <citation type="journal article" date="2020" name="Stud. Mycol.">
        <title>101 Dothideomycetes genomes: A test case for predicting lifestyles and emergence of pathogens.</title>
        <authorList>
            <person name="Haridas S."/>
            <person name="Albert R."/>
            <person name="Binder M."/>
            <person name="Bloem J."/>
            <person name="LaButti K."/>
            <person name="Salamov A."/>
            <person name="Andreopoulos B."/>
            <person name="Baker S."/>
            <person name="Barry K."/>
            <person name="Bills G."/>
            <person name="Bluhm B."/>
            <person name="Cannon C."/>
            <person name="Castanera R."/>
            <person name="Culley D."/>
            <person name="Daum C."/>
            <person name="Ezra D."/>
            <person name="Gonzalez J."/>
            <person name="Henrissat B."/>
            <person name="Kuo A."/>
            <person name="Liang C."/>
            <person name="Lipzen A."/>
            <person name="Lutzoni F."/>
            <person name="Magnuson J."/>
            <person name="Mondo S."/>
            <person name="Nolan M."/>
            <person name="Ohm R."/>
            <person name="Pangilinan J."/>
            <person name="Park H.-J."/>
            <person name="Ramirez L."/>
            <person name="Alfaro M."/>
            <person name="Sun H."/>
            <person name="Tritt A."/>
            <person name="Yoshinaga Y."/>
            <person name="Zwiers L.-H."/>
            <person name="Turgeon B."/>
            <person name="Goodwin S."/>
            <person name="Spatafora J."/>
            <person name="Crous P."/>
            <person name="Grigoriev I."/>
        </authorList>
    </citation>
    <scope>NUCLEOTIDE SEQUENCE [LARGE SCALE GENOMIC DNA]</scope>
    <source>
        <strain evidence="3">CBS 304.66</strain>
    </source>
</reference>
<dbReference type="EMBL" id="ML986602">
    <property type="protein sequence ID" value="KAF2265879.1"/>
    <property type="molecule type" value="Genomic_DNA"/>
</dbReference>
<evidence type="ECO:0000313" key="2">
    <source>
        <dbReference type="EMBL" id="KAF2265879.1"/>
    </source>
</evidence>